<keyword evidence="2" id="KW-1185">Reference proteome</keyword>
<name>A0A172ZGS8_9BACL</name>
<dbReference type="AlphaFoldDB" id="A0A172ZGS8"/>
<dbReference type="Proteomes" id="UP000078148">
    <property type="component" value="Chromosome"/>
</dbReference>
<dbReference type="OrthoDB" id="1707591at2"/>
<reference evidence="2" key="1">
    <citation type="submission" date="2015-10" db="EMBL/GenBank/DDBJ databases">
        <title>Genome of Paenibacillus bovis sp. nov.</title>
        <authorList>
            <person name="Wu Z."/>
            <person name="Gao C."/>
            <person name="Liu Z."/>
            <person name="Zheng H."/>
        </authorList>
    </citation>
    <scope>NUCLEOTIDE SEQUENCE [LARGE SCALE GENOMIC DNA]</scope>
    <source>
        <strain evidence="2">BD3526</strain>
    </source>
</reference>
<dbReference type="RefSeq" id="WP_060534098.1">
    <property type="nucleotide sequence ID" value="NZ_CP013023.1"/>
</dbReference>
<accession>A0A172ZGS8</accession>
<evidence type="ECO:0000313" key="2">
    <source>
        <dbReference type="Proteomes" id="UP000078148"/>
    </source>
</evidence>
<dbReference type="STRING" id="1616788.AR543_10170"/>
<gene>
    <name evidence="1" type="ORF">AR543_10170</name>
</gene>
<proteinExistence type="predicted"/>
<sequence>MKRTSKQPATYSNKHRFSRTLTIIGLTSALLGTSIITSPSSLLPASYAEAASSSQAEHAQKSYNLFIQRLQKPATLGWARATLVNRIDEFTPTQATLAVLQLENAYNNYWTTAMDQMIKPNLQQAIGQIYKPGMTMLTASGQVKKPKYQMVLQDLAHMGYKLEATEGTYYPVVDYKSFQVFNHYIQPDIRDYINIMAAETEQPTSEDAGIVIGWDELLKRTLAMETFLNTYSSSNRRTPVQELYDREKMYVFHGTDNTPLFEYGTLTIDPEAKKAYQIVLDSKTNTQIQNSQVLTYLQKYLQLIEQSSGKKSTEIVQFLKQYSL</sequence>
<reference evidence="1 2" key="2">
    <citation type="journal article" date="2016" name="Int. J. Syst. Evol. Microbiol.">
        <title>Paenibacillus bovis sp. nov., isolated from raw yak (Bos grunniens) milk.</title>
        <authorList>
            <person name="Gao C."/>
            <person name="Han J."/>
            <person name="Liu Z."/>
            <person name="Xu X."/>
            <person name="Hang F."/>
            <person name="Wu Z."/>
        </authorList>
    </citation>
    <scope>NUCLEOTIDE SEQUENCE [LARGE SCALE GENOMIC DNA]</scope>
    <source>
        <strain evidence="1 2">BD3526</strain>
    </source>
</reference>
<dbReference type="KEGG" id="pbv:AR543_10170"/>
<dbReference type="EMBL" id="CP013023">
    <property type="protein sequence ID" value="ANF96330.1"/>
    <property type="molecule type" value="Genomic_DNA"/>
</dbReference>
<protein>
    <submittedName>
        <fullName evidence="1">Uncharacterized protein</fullName>
    </submittedName>
</protein>
<evidence type="ECO:0000313" key="1">
    <source>
        <dbReference type="EMBL" id="ANF96330.1"/>
    </source>
</evidence>
<organism evidence="1 2">
    <name type="scientific">Paenibacillus bovis</name>
    <dbReference type="NCBI Taxonomy" id="1616788"/>
    <lineage>
        <taxon>Bacteria</taxon>
        <taxon>Bacillati</taxon>
        <taxon>Bacillota</taxon>
        <taxon>Bacilli</taxon>
        <taxon>Bacillales</taxon>
        <taxon>Paenibacillaceae</taxon>
        <taxon>Paenibacillus</taxon>
    </lineage>
</organism>